<accession>A0A8S0YT32</accession>
<comment type="caution">
    <text evidence="1">The sequence shown here is derived from an EMBL/GenBank/DDBJ whole genome shotgun (WGS) entry which is preliminary data.</text>
</comment>
<dbReference type="Proteomes" id="UP000494106">
    <property type="component" value="Unassembled WGS sequence"/>
</dbReference>
<name>A0A8S0YT32_ARCPL</name>
<dbReference type="AlphaFoldDB" id="A0A8S0YT32"/>
<keyword evidence="2" id="KW-1185">Reference proteome</keyword>
<sequence length="120" mass="13249">MYNRPVFGIAGVESDISKMYRIFGLFAGWGGEAQSPSTPQPPPVPNADCSNACQLKKNNFLKLTKFVCARDRNGQSPHREDCGGGFYIVIGGKWRLRSIFLLFDANLKGNIVFSTTPTMD</sequence>
<evidence type="ECO:0000313" key="2">
    <source>
        <dbReference type="Proteomes" id="UP000494106"/>
    </source>
</evidence>
<reference evidence="1 2" key="1">
    <citation type="submission" date="2020-04" db="EMBL/GenBank/DDBJ databases">
        <authorList>
            <person name="Wallbank WR R."/>
            <person name="Pardo Diaz C."/>
            <person name="Kozak K."/>
            <person name="Martin S."/>
            <person name="Jiggins C."/>
            <person name="Moest M."/>
            <person name="Warren A I."/>
            <person name="Byers J.R.P. K."/>
            <person name="Montejo-Kovacevich G."/>
            <person name="Yen C E."/>
        </authorList>
    </citation>
    <scope>NUCLEOTIDE SEQUENCE [LARGE SCALE GENOMIC DNA]</scope>
</reference>
<organism evidence="1 2">
    <name type="scientific">Arctia plantaginis</name>
    <name type="common">Wood tiger moth</name>
    <name type="synonym">Phalaena plantaginis</name>
    <dbReference type="NCBI Taxonomy" id="874455"/>
    <lineage>
        <taxon>Eukaryota</taxon>
        <taxon>Metazoa</taxon>
        <taxon>Ecdysozoa</taxon>
        <taxon>Arthropoda</taxon>
        <taxon>Hexapoda</taxon>
        <taxon>Insecta</taxon>
        <taxon>Pterygota</taxon>
        <taxon>Neoptera</taxon>
        <taxon>Endopterygota</taxon>
        <taxon>Lepidoptera</taxon>
        <taxon>Glossata</taxon>
        <taxon>Ditrysia</taxon>
        <taxon>Noctuoidea</taxon>
        <taxon>Erebidae</taxon>
        <taxon>Arctiinae</taxon>
        <taxon>Arctia</taxon>
    </lineage>
</organism>
<dbReference type="EMBL" id="CADEBC010000088">
    <property type="protein sequence ID" value="CAB3222531.1"/>
    <property type="molecule type" value="Genomic_DNA"/>
</dbReference>
<gene>
    <name evidence="1" type="ORF">APLA_LOCUS1142</name>
</gene>
<proteinExistence type="predicted"/>
<evidence type="ECO:0000313" key="1">
    <source>
        <dbReference type="EMBL" id="CAB3222531.1"/>
    </source>
</evidence>
<protein>
    <submittedName>
        <fullName evidence="1">Uncharacterized protein</fullName>
    </submittedName>
</protein>